<accession>A0AAV4WWR9</accession>
<sequence length="94" mass="10670">MLKVIAAFRHDLCRGSSMQGRVSPQPRGHMTKVTVMGCETPLVTSCRTHVSPVLTEQDGAIFFLSLWIAYLFFIMEDFESRHVVEQPFFSFSGQ</sequence>
<name>A0AAV4WWR9_CAEEX</name>
<evidence type="ECO:0000313" key="1">
    <source>
        <dbReference type="EMBL" id="GIY86773.1"/>
    </source>
</evidence>
<reference evidence="1 2" key="1">
    <citation type="submission" date="2021-06" db="EMBL/GenBank/DDBJ databases">
        <title>Caerostris extrusa draft genome.</title>
        <authorList>
            <person name="Kono N."/>
            <person name="Arakawa K."/>
        </authorList>
    </citation>
    <scope>NUCLEOTIDE SEQUENCE [LARGE SCALE GENOMIC DNA]</scope>
</reference>
<dbReference type="EMBL" id="BPLR01016839">
    <property type="protein sequence ID" value="GIY86773.1"/>
    <property type="molecule type" value="Genomic_DNA"/>
</dbReference>
<protein>
    <submittedName>
        <fullName evidence="1">Uncharacterized protein</fullName>
    </submittedName>
</protein>
<comment type="caution">
    <text evidence="1">The sequence shown here is derived from an EMBL/GenBank/DDBJ whole genome shotgun (WGS) entry which is preliminary data.</text>
</comment>
<keyword evidence="2" id="KW-1185">Reference proteome</keyword>
<proteinExistence type="predicted"/>
<dbReference type="AlphaFoldDB" id="A0AAV4WWR9"/>
<gene>
    <name evidence="1" type="ORF">CEXT_187631</name>
</gene>
<organism evidence="1 2">
    <name type="scientific">Caerostris extrusa</name>
    <name type="common">Bark spider</name>
    <name type="synonym">Caerostris bankana</name>
    <dbReference type="NCBI Taxonomy" id="172846"/>
    <lineage>
        <taxon>Eukaryota</taxon>
        <taxon>Metazoa</taxon>
        <taxon>Ecdysozoa</taxon>
        <taxon>Arthropoda</taxon>
        <taxon>Chelicerata</taxon>
        <taxon>Arachnida</taxon>
        <taxon>Araneae</taxon>
        <taxon>Araneomorphae</taxon>
        <taxon>Entelegynae</taxon>
        <taxon>Araneoidea</taxon>
        <taxon>Araneidae</taxon>
        <taxon>Caerostris</taxon>
    </lineage>
</organism>
<dbReference type="Proteomes" id="UP001054945">
    <property type="component" value="Unassembled WGS sequence"/>
</dbReference>
<evidence type="ECO:0000313" key="2">
    <source>
        <dbReference type="Proteomes" id="UP001054945"/>
    </source>
</evidence>